<dbReference type="AlphaFoldDB" id="G8JTU4"/>
<evidence type="ECO:0000256" key="1">
    <source>
        <dbReference type="SAM" id="Phobius"/>
    </source>
</evidence>
<proteinExistence type="predicted"/>
<evidence type="ECO:0000259" key="2">
    <source>
        <dbReference type="PROSITE" id="PS51035"/>
    </source>
</evidence>
<dbReference type="GO" id="GO:0051087">
    <property type="term" value="F:protein-folding chaperone binding"/>
    <property type="evidence" value="ECO:0007669"/>
    <property type="project" value="InterPro"/>
</dbReference>
<dbReference type="InterPro" id="IPR003103">
    <property type="entry name" value="BAG_domain"/>
</dbReference>
<keyword evidence="1" id="KW-0472">Membrane</keyword>
<keyword evidence="1" id="KW-0812">Transmembrane</keyword>
<dbReference type="KEGG" id="erc:Ecym_4393"/>
<keyword evidence="4" id="KW-1185">Reference proteome</keyword>
<dbReference type="OMA" id="VYERNYC"/>
<dbReference type="FunCoup" id="G8JTU4">
    <property type="interactions" value="208"/>
</dbReference>
<dbReference type="GeneID" id="11471579"/>
<dbReference type="Gene3D" id="1.20.58.120">
    <property type="entry name" value="BAG domain"/>
    <property type="match status" value="1"/>
</dbReference>
<dbReference type="STRING" id="931890.G8JTU4"/>
<keyword evidence="1" id="KW-1133">Transmembrane helix</keyword>
<dbReference type="OrthoDB" id="417450at2759"/>
<accession>G8JTU4</accession>
<dbReference type="eggNOG" id="ENOG502S72Q">
    <property type="taxonomic scope" value="Eukaryota"/>
</dbReference>
<evidence type="ECO:0000313" key="4">
    <source>
        <dbReference type="Proteomes" id="UP000006790"/>
    </source>
</evidence>
<dbReference type="PROSITE" id="PS51035">
    <property type="entry name" value="BAG"/>
    <property type="match status" value="1"/>
</dbReference>
<sequence>MDGILDKLTSFYGASKKGAPEVMQLLHEYTSGLVTVAVTTALGALLLVYVAGNRRAKAGKSKSAKKESKKKGGKPKAVRKECLTLEEGIEAVQRKFETEYKAGLTKLLEDFEPGNEKYEFECSYYNEMLLKLLIELDGIELTEVTGERKDMLKKKRKAAILTIQQQLKKLDKIRTQQR</sequence>
<dbReference type="Proteomes" id="UP000006790">
    <property type="component" value="Chromosome 4"/>
</dbReference>
<organism evidence="3 4">
    <name type="scientific">Eremothecium cymbalariae (strain CBS 270.75 / DBVPG 7215 / KCTC 17166 / NRRL Y-17582)</name>
    <name type="common">Yeast</name>
    <dbReference type="NCBI Taxonomy" id="931890"/>
    <lineage>
        <taxon>Eukaryota</taxon>
        <taxon>Fungi</taxon>
        <taxon>Dikarya</taxon>
        <taxon>Ascomycota</taxon>
        <taxon>Saccharomycotina</taxon>
        <taxon>Saccharomycetes</taxon>
        <taxon>Saccharomycetales</taxon>
        <taxon>Saccharomycetaceae</taxon>
        <taxon>Eremothecium</taxon>
    </lineage>
</organism>
<dbReference type="EMBL" id="CP002500">
    <property type="protein sequence ID" value="AET39447.1"/>
    <property type="molecule type" value="Genomic_DNA"/>
</dbReference>
<gene>
    <name evidence="3" type="ordered locus">Ecym_4393</name>
</gene>
<dbReference type="SMART" id="SM00264">
    <property type="entry name" value="BAG"/>
    <property type="match status" value="1"/>
</dbReference>
<name>G8JTU4_ERECY</name>
<dbReference type="InParanoid" id="G8JTU4"/>
<dbReference type="InterPro" id="IPR036533">
    <property type="entry name" value="BAG_dom_sf"/>
</dbReference>
<protein>
    <recommendedName>
        <fullName evidence="2">BAG domain-containing protein</fullName>
    </recommendedName>
</protein>
<evidence type="ECO:0000313" key="3">
    <source>
        <dbReference type="EMBL" id="AET39447.1"/>
    </source>
</evidence>
<dbReference type="RefSeq" id="XP_003646264.1">
    <property type="nucleotide sequence ID" value="XM_003646216.1"/>
</dbReference>
<dbReference type="HOGENOM" id="CLU_112518_1_0_1"/>
<dbReference type="SUPFAM" id="SSF63491">
    <property type="entry name" value="BAG domain"/>
    <property type="match status" value="1"/>
</dbReference>
<reference evidence="4" key="1">
    <citation type="journal article" date="2012" name="G3 (Bethesda)">
        <title>Pichia sorbitophila, an interspecies yeast hybrid reveals early steps of genome resolution following polyploidization.</title>
        <authorList>
            <person name="Leh Louis V."/>
            <person name="Despons L."/>
            <person name="Friedrich A."/>
            <person name="Martin T."/>
            <person name="Durrens P."/>
            <person name="Casaregola S."/>
            <person name="Neuveglise C."/>
            <person name="Fairhead C."/>
            <person name="Marck C."/>
            <person name="Cruz J.A."/>
            <person name="Straub M.L."/>
            <person name="Kugler V."/>
            <person name="Sacerdot C."/>
            <person name="Uzunov Z."/>
            <person name="Thierry A."/>
            <person name="Weiss S."/>
            <person name="Bleykasten C."/>
            <person name="De Montigny J."/>
            <person name="Jacques N."/>
            <person name="Jung P."/>
            <person name="Lemaire M."/>
            <person name="Mallet S."/>
            <person name="Morel G."/>
            <person name="Richard G.F."/>
            <person name="Sarkar A."/>
            <person name="Savel G."/>
            <person name="Schacherer J."/>
            <person name="Seret M.L."/>
            <person name="Talla E."/>
            <person name="Samson G."/>
            <person name="Jubin C."/>
            <person name="Poulain J."/>
            <person name="Vacherie B."/>
            <person name="Barbe V."/>
            <person name="Pelletier E."/>
            <person name="Sherman D.J."/>
            <person name="Westhof E."/>
            <person name="Weissenbach J."/>
            <person name="Baret P.V."/>
            <person name="Wincker P."/>
            <person name="Gaillardin C."/>
            <person name="Dujon B."/>
            <person name="Souciet J.L."/>
        </authorList>
    </citation>
    <scope>NUCLEOTIDE SEQUENCE [LARGE SCALE GENOMIC DNA]</scope>
    <source>
        <strain evidence="4">CBS 270.75 / DBVPG 7215 / KCTC 17166 / NRRL Y-17582</strain>
    </source>
</reference>
<dbReference type="Pfam" id="PF02179">
    <property type="entry name" value="BAG"/>
    <property type="match status" value="1"/>
</dbReference>
<feature type="transmembrane region" description="Helical" evidence="1">
    <location>
        <begin position="29"/>
        <end position="52"/>
    </location>
</feature>
<feature type="domain" description="BAG" evidence="2">
    <location>
        <begin position="121"/>
        <end position="174"/>
    </location>
</feature>